<proteinExistence type="predicted"/>
<gene>
    <name evidence="2" type="ORF">ATL41_1389</name>
</gene>
<dbReference type="CDD" id="cd12108">
    <property type="entry name" value="Hr-like"/>
    <property type="match status" value="1"/>
</dbReference>
<protein>
    <submittedName>
        <fullName evidence="2">Hemerythrin HHE cation binding domain-containing protein</fullName>
    </submittedName>
</protein>
<evidence type="ECO:0000313" key="2">
    <source>
        <dbReference type="EMBL" id="PFG36656.1"/>
    </source>
</evidence>
<dbReference type="AlphaFoldDB" id="A0A2A9EDD7"/>
<organism evidence="2 3">
    <name type="scientific">Flavimobilis soli</name>
    <dbReference type="NCBI Taxonomy" id="442709"/>
    <lineage>
        <taxon>Bacteria</taxon>
        <taxon>Bacillati</taxon>
        <taxon>Actinomycetota</taxon>
        <taxon>Actinomycetes</taxon>
        <taxon>Micrococcales</taxon>
        <taxon>Jonesiaceae</taxon>
        <taxon>Flavimobilis</taxon>
    </lineage>
</organism>
<dbReference type="RefSeq" id="WP_098457811.1">
    <property type="nucleotide sequence ID" value="NZ_PDJH01000001.1"/>
</dbReference>
<reference evidence="2 3" key="1">
    <citation type="submission" date="2017-10" db="EMBL/GenBank/DDBJ databases">
        <title>Sequencing the genomes of 1000 actinobacteria strains.</title>
        <authorList>
            <person name="Klenk H.-P."/>
        </authorList>
    </citation>
    <scope>NUCLEOTIDE SEQUENCE [LARGE SCALE GENOMIC DNA]</scope>
    <source>
        <strain evidence="2 3">DSM 21574</strain>
    </source>
</reference>
<comment type="caution">
    <text evidence="2">The sequence shown here is derived from an EMBL/GenBank/DDBJ whole genome shotgun (WGS) entry which is preliminary data.</text>
</comment>
<dbReference type="InterPro" id="IPR012312">
    <property type="entry name" value="Hemerythrin-like"/>
</dbReference>
<evidence type="ECO:0000313" key="3">
    <source>
        <dbReference type="Proteomes" id="UP000221394"/>
    </source>
</evidence>
<dbReference type="Proteomes" id="UP000221394">
    <property type="component" value="Unassembled WGS sequence"/>
</dbReference>
<dbReference type="Gene3D" id="1.20.120.520">
    <property type="entry name" value="nmb1532 protein domain like"/>
    <property type="match status" value="1"/>
</dbReference>
<dbReference type="OrthoDB" id="5197650at2"/>
<dbReference type="Pfam" id="PF01814">
    <property type="entry name" value="Hemerythrin"/>
    <property type="match status" value="1"/>
</dbReference>
<accession>A0A2A9EDD7</accession>
<evidence type="ECO:0000259" key="1">
    <source>
        <dbReference type="Pfam" id="PF01814"/>
    </source>
</evidence>
<name>A0A2A9EDD7_9MICO</name>
<dbReference type="EMBL" id="PDJH01000001">
    <property type="protein sequence ID" value="PFG36656.1"/>
    <property type="molecule type" value="Genomic_DNA"/>
</dbReference>
<keyword evidence="3" id="KW-1185">Reference proteome</keyword>
<feature type="domain" description="Hemerythrin-like" evidence="1">
    <location>
        <begin position="13"/>
        <end position="142"/>
    </location>
</feature>
<sequence>MSKTTAVGLCNTDDMNVVHAMFRHLLQRAVPLVGEIRPGDRDRAAIVVAHVREIAHGLHDHHSTEDTLLWDDLAARAPACALHVDLMRSQHATVAQQLVRLEAPLAELEATASATARDDAAEALDQVRVTLEEHLGAEEEQIRAWVRTTFTQDEWDVLGQVARSKIPKERMFVQLGHMMAPMSDDEARAWVRANLPLPARLMYLLVGRRQYLAELRTLYPEGVPA</sequence>